<dbReference type="EMBL" id="CP095749">
    <property type="protein sequence ID" value="WEB44652.1"/>
    <property type="molecule type" value="Genomic_DNA"/>
</dbReference>
<dbReference type="RefSeq" id="WP_039638874.1">
    <property type="nucleotide sequence ID" value="NZ_CP095749.1"/>
</dbReference>
<evidence type="ECO:0000313" key="10">
    <source>
        <dbReference type="Proteomes" id="UP001218629"/>
    </source>
</evidence>
<accession>A0ABY8AMC1</accession>
<dbReference type="Pfam" id="PF01925">
    <property type="entry name" value="TauE"/>
    <property type="match status" value="1"/>
</dbReference>
<evidence type="ECO:0000256" key="1">
    <source>
        <dbReference type="ARBA" id="ARBA00004651"/>
    </source>
</evidence>
<feature type="transmembrane region" description="Helical" evidence="8">
    <location>
        <begin position="12"/>
        <end position="33"/>
    </location>
</feature>
<dbReference type="PANTHER" id="PTHR30269:SF0">
    <property type="entry name" value="MEMBRANE TRANSPORTER PROTEIN YFCA-RELATED"/>
    <property type="match status" value="1"/>
</dbReference>
<proteinExistence type="inferred from homology"/>
<evidence type="ECO:0000256" key="3">
    <source>
        <dbReference type="ARBA" id="ARBA00022448"/>
    </source>
</evidence>
<evidence type="ECO:0000256" key="6">
    <source>
        <dbReference type="ARBA" id="ARBA00022989"/>
    </source>
</evidence>
<keyword evidence="6 8" id="KW-1133">Transmembrane helix</keyword>
<gene>
    <name evidence="9" type="ORF">MOV08_38805</name>
</gene>
<organism evidence="9 10">
    <name type="scientific">Streptomyces yunnanensis</name>
    <dbReference type="NCBI Taxonomy" id="156453"/>
    <lineage>
        <taxon>Bacteria</taxon>
        <taxon>Bacillati</taxon>
        <taxon>Actinomycetota</taxon>
        <taxon>Actinomycetes</taxon>
        <taxon>Kitasatosporales</taxon>
        <taxon>Streptomycetaceae</taxon>
        <taxon>Streptomyces</taxon>
    </lineage>
</organism>
<comment type="subcellular location">
    <subcellularLocation>
        <location evidence="1 8">Cell membrane</location>
        <topology evidence="1 8">Multi-pass membrane protein</topology>
    </subcellularLocation>
</comment>
<evidence type="ECO:0000313" key="9">
    <source>
        <dbReference type="EMBL" id="WEB44652.1"/>
    </source>
</evidence>
<keyword evidence="10" id="KW-1185">Reference proteome</keyword>
<keyword evidence="7 8" id="KW-0472">Membrane</keyword>
<evidence type="ECO:0000256" key="2">
    <source>
        <dbReference type="ARBA" id="ARBA00009142"/>
    </source>
</evidence>
<protein>
    <recommendedName>
        <fullName evidence="8">Probable membrane transporter protein</fullName>
    </recommendedName>
</protein>
<feature type="transmembrane region" description="Helical" evidence="8">
    <location>
        <begin position="253"/>
        <end position="270"/>
    </location>
</feature>
<dbReference type="PANTHER" id="PTHR30269">
    <property type="entry name" value="TRANSMEMBRANE PROTEIN YFCA"/>
    <property type="match status" value="1"/>
</dbReference>
<evidence type="ECO:0000256" key="7">
    <source>
        <dbReference type="ARBA" id="ARBA00023136"/>
    </source>
</evidence>
<feature type="transmembrane region" description="Helical" evidence="8">
    <location>
        <begin position="173"/>
        <end position="192"/>
    </location>
</feature>
<evidence type="ECO:0000256" key="5">
    <source>
        <dbReference type="ARBA" id="ARBA00022692"/>
    </source>
</evidence>
<keyword evidence="3" id="KW-0813">Transport</keyword>
<dbReference type="InterPro" id="IPR052017">
    <property type="entry name" value="TSUP"/>
</dbReference>
<keyword evidence="5 8" id="KW-0812">Transmembrane</keyword>
<feature type="transmembrane region" description="Helical" evidence="8">
    <location>
        <begin position="118"/>
        <end position="136"/>
    </location>
</feature>
<dbReference type="InterPro" id="IPR002781">
    <property type="entry name" value="TM_pro_TauE-like"/>
</dbReference>
<name>A0ABY8AMC1_9ACTN</name>
<sequence>MTYTDLWAPLDWPGFGGVTLVALLFLCVTALLAGAVDAIVGGGGLLQLPAMLLVNPGGAVVHSLATSKMVGLVGTSAAAVTFARKTPLDWKAVGQMAATTFPASVGGAAVASALPKSVLNTVVLCALVIVGLYTWRKPEFGVDEDRRFGRRGELIAMTVGGAAIGFWDGLGPPGTGSFLVFLLVGVIGYAFLRASAVAKVVNIAANLGALVFFIPAGKVLWGLGGAMAVCNLVGGVLGASLAMKRGSTFVRKVFLVVVSGLVISVTWKLSLA</sequence>
<evidence type="ECO:0000256" key="4">
    <source>
        <dbReference type="ARBA" id="ARBA00022475"/>
    </source>
</evidence>
<feature type="transmembrane region" description="Helical" evidence="8">
    <location>
        <begin position="45"/>
        <end position="65"/>
    </location>
</feature>
<feature type="transmembrane region" description="Helical" evidence="8">
    <location>
        <begin position="197"/>
        <end position="214"/>
    </location>
</feature>
<evidence type="ECO:0000256" key="8">
    <source>
        <dbReference type="RuleBase" id="RU363041"/>
    </source>
</evidence>
<dbReference type="Proteomes" id="UP001218629">
    <property type="component" value="Chromosome"/>
</dbReference>
<keyword evidence="4 8" id="KW-1003">Cell membrane</keyword>
<reference evidence="9 10" key="1">
    <citation type="submission" date="2022-03" db="EMBL/GenBank/DDBJ databases">
        <title>Streptomyces yunnanensis P86,complete genome.</title>
        <authorList>
            <person name="Chen S."/>
            <person name="Zhang Q."/>
        </authorList>
    </citation>
    <scope>NUCLEOTIDE SEQUENCE [LARGE SCALE GENOMIC DNA]</scope>
    <source>
        <strain evidence="9 10">P86</strain>
    </source>
</reference>
<feature type="transmembrane region" description="Helical" evidence="8">
    <location>
        <begin position="220"/>
        <end position="241"/>
    </location>
</feature>
<comment type="similarity">
    <text evidence="2 8">Belongs to the 4-toluene sulfonate uptake permease (TSUP) (TC 2.A.102) family.</text>
</comment>